<evidence type="ECO:0000256" key="1">
    <source>
        <dbReference type="SAM" id="Phobius"/>
    </source>
</evidence>
<gene>
    <name evidence="2" type="ORF">BOKJ2_LOCUS3274</name>
</gene>
<dbReference type="EMBL" id="CAJFCW020000002">
    <property type="protein sequence ID" value="CAG9091681.1"/>
    <property type="molecule type" value="Genomic_DNA"/>
</dbReference>
<keyword evidence="1" id="KW-1133">Transmembrane helix</keyword>
<comment type="caution">
    <text evidence="2">The sequence shown here is derived from an EMBL/GenBank/DDBJ whole genome shotgun (WGS) entry which is preliminary data.</text>
</comment>
<keyword evidence="3" id="KW-1185">Reference proteome</keyword>
<feature type="transmembrane region" description="Helical" evidence="1">
    <location>
        <begin position="115"/>
        <end position="142"/>
    </location>
</feature>
<evidence type="ECO:0000313" key="3">
    <source>
        <dbReference type="Proteomes" id="UP000614601"/>
    </source>
</evidence>
<dbReference type="Proteomes" id="UP000614601">
    <property type="component" value="Unassembled WGS sequence"/>
</dbReference>
<keyword evidence="1" id="KW-0812">Transmembrane</keyword>
<proteinExistence type="predicted"/>
<dbReference type="Proteomes" id="UP000783686">
    <property type="component" value="Unassembled WGS sequence"/>
</dbReference>
<dbReference type="EMBL" id="CAJFDH010000002">
    <property type="protein sequence ID" value="CAD5210598.1"/>
    <property type="molecule type" value="Genomic_DNA"/>
</dbReference>
<reference evidence="2" key="1">
    <citation type="submission" date="2020-09" db="EMBL/GenBank/DDBJ databases">
        <authorList>
            <person name="Kikuchi T."/>
        </authorList>
    </citation>
    <scope>NUCLEOTIDE SEQUENCE</scope>
    <source>
        <strain evidence="2">SH1</strain>
    </source>
</reference>
<sequence>MGDFFQCLCGIHVHLATFIFGLVFVVISPVMATCGFFLSMYALLVSRAIGTIANVFILLGNHLPVGLFYMIYLITNGISVFIEIIYVVILLLASFGMAPMNGFTGLFLAPIVQQIAIPLLIVLVVMCVVNIYSMTPIILTWLRAYEYMQAQPPPKVTLNTAASEETIPLRQDSVRTVFL</sequence>
<keyword evidence="1" id="KW-0472">Membrane</keyword>
<name>A0A811K5B9_9BILA</name>
<dbReference type="OrthoDB" id="10310991at2759"/>
<protein>
    <submittedName>
        <fullName evidence="2">Uncharacterized protein</fullName>
    </submittedName>
</protein>
<feature type="transmembrane region" description="Helical" evidence="1">
    <location>
        <begin position="12"/>
        <end position="32"/>
    </location>
</feature>
<feature type="transmembrane region" description="Helical" evidence="1">
    <location>
        <begin position="71"/>
        <end position="95"/>
    </location>
</feature>
<evidence type="ECO:0000313" key="2">
    <source>
        <dbReference type="EMBL" id="CAD5210598.1"/>
    </source>
</evidence>
<organism evidence="2 3">
    <name type="scientific">Bursaphelenchus okinawaensis</name>
    <dbReference type="NCBI Taxonomy" id="465554"/>
    <lineage>
        <taxon>Eukaryota</taxon>
        <taxon>Metazoa</taxon>
        <taxon>Ecdysozoa</taxon>
        <taxon>Nematoda</taxon>
        <taxon>Chromadorea</taxon>
        <taxon>Rhabditida</taxon>
        <taxon>Tylenchina</taxon>
        <taxon>Tylenchomorpha</taxon>
        <taxon>Aphelenchoidea</taxon>
        <taxon>Aphelenchoididae</taxon>
        <taxon>Bursaphelenchus</taxon>
    </lineage>
</organism>
<dbReference type="AlphaFoldDB" id="A0A811K5B9"/>
<accession>A0A811K5B9</accession>